<reference evidence="1" key="1">
    <citation type="journal article" date="2021" name="Proc. Natl. Acad. Sci. U.S.A.">
        <title>A Catalog of Tens of Thousands of Viruses from Human Metagenomes Reveals Hidden Associations with Chronic Diseases.</title>
        <authorList>
            <person name="Tisza M.J."/>
            <person name="Buck C.B."/>
        </authorList>
    </citation>
    <scope>NUCLEOTIDE SEQUENCE</scope>
    <source>
        <strain evidence="1">CtJ7x27</strain>
    </source>
</reference>
<dbReference type="EMBL" id="BK032517">
    <property type="protein sequence ID" value="DAF45670.1"/>
    <property type="molecule type" value="Genomic_DNA"/>
</dbReference>
<name>A0A8S5S411_9CAUD</name>
<organism evidence="1">
    <name type="scientific">Siphoviridae sp. ctJ7x27</name>
    <dbReference type="NCBI Taxonomy" id="2827835"/>
    <lineage>
        <taxon>Viruses</taxon>
        <taxon>Duplodnaviria</taxon>
        <taxon>Heunggongvirae</taxon>
        <taxon>Uroviricota</taxon>
        <taxon>Caudoviricetes</taxon>
    </lineage>
</organism>
<sequence>MTILQERRPFTPLTLRYKLQGFSGIQIPHEYEVRNYPYQITNRGILVNNEFTELLETLGDPPPKPLPDTFAKNNLFECEMLWRNSNFRHFPEISFSEFVKAMVADHLRGGYCIKLCGKGKPHYYIYPDASFIARRNATSREWFSGVLTPKGCITARKAMPNVPHWYFNQYYLEPDYAKPQWL</sequence>
<accession>A0A8S5S411</accession>
<evidence type="ECO:0000313" key="1">
    <source>
        <dbReference type="EMBL" id="DAF45670.1"/>
    </source>
</evidence>
<proteinExistence type="predicted"/>
<protein>
    <submittedName>
        <fullName evidence="1">Uncharacterized protein</fullName>
    </submittedName>
</protein>